<dbReference type="SUPFAM" id="SSF48452">
    <property type="entry name" value="TPR-like"/>
    <property type="match status" value="1"/>
</dbReference>
<accession>A0A7V3ZJT8</accession>
<gene>
    <name evidence="4" type="ORF">ENU78_07465</name>
</gene>
<protein>
    <submittedName>
        <fullName evidence="4">Tetratricopeptide repeat protein</fullName>
    </submittedName>
</protein>
<dbReference type="Pfam" id="PF13181">
    <property type="entry name" value="TPR_8"/>
    <property type="match status" value="1"/>
</dbReference>
<evidence type="ECO:0000256" key="2">
    <source>
        <dbReference type="ARBA" id="ARBA00022803"/>
    </source>
</evidence>
<sequence length="200" mass="23690">MKMDITDLLKKADDFKQKGKLYKAITLYEKILSEINDDELLSWLRITLADLYFWVKEFDKAKRLITDNIDHNPKEAFNYYFMGFVLVGEGDLHTAKEYFKLACDIEPENAEYLRGLGLVEFLLGNYEISERILREVLRRDPDNSAARDNLIELLIKVGKIEEAEEEIFEFRKKDPKDWQILYRVQELRNRKKEIKEGGSL</sequence>
<dbReference type="PANTHER" id="PTHR44943:SF8">
    <property type="entry name" value="TPR REPEAT-CONTAINING PROTEIN MJ0263"/>
    <property type="match status" value="1"/>
</dbReference>
<keyword evidence="2 3" id="KW-0802">TPR repeat</keyword>
<dbReference type="InterPro" id="IPR011990">
    <property type="entry name" value="TPR-like_helical_dom_sf"/>
</dbReference>
<comment type="caution">
    <text evidence="4">The sequence shown here is derived from an EMBL/GenBank/DDBJ whole genome shotgun (WGS) entry which is preliminary data.</text>
</comment>
<dbReference type="EMBL" id="DTDV01000019">
    <property type="protein sequence ID" value="HGK24247.1"/>
    <property type="molecule type" value="Genomic_DNA"/>
</dbReference>
<dbReference type="SMART" id="SM00028">
    <property type="entry name" value="TPR"/>
    <property type="match status" value="4"/>
</dbReference>
<dbReference type="InterPro" id="IPR019734">
    <property type="entry name" value="TPR_rpt"/>
</dbReference>
<dbReference type="AlphaFoldDB" id="A0A7V3ZJT8"/>
<evidence type="ECO:0000256" key="1">
    <source>
        <dbReference type="ARBA" id="ARBA00022737"/>
    </source>
</evidence>
<reference evidence="4" key="1">
    <citation type="journal article" date="2020" name="mSystems">
        <title>Genome- and Community-Level Interaction Insights into Carbon Utilization and Element Cycling Functions of Hydrothermarchaeota in Hydrothermal Sediment.</title>
        <authorList>
            <person name="Zhou Z."/>
            <person name="Liu Y."/>
            <person name="Xu W."/>
            <person name="Pan J."/>
            <person name="Luo Z.H."/>
            <person name="Li M."/>
        </authorList>
    </citation>
    <scope>NUCLEOTIDE SEQUENCE [LARGE SCALE GENOMIC DNA]</scope>
    <source>
        <strain evidence="4">SpSt-70</strain>
    </source>
</reference>
<organism evidence="4">
    <name type="scientific">Dictyoglomus thermophilum</name>
    <dbReference type="NCBI Taxonomy" id="14"/>
    <lineage>
        <taxon>Bacteria</taxon>
        <taxon>Pseudomonadati</taxon>
        <taxon>Dictyoglomota</taxon>
        <taxon>Dictyoglomia</taxon>
        <taxon>Dictyoglomales</taxon>
        <taxon>Dictyoglomaceae</taxon>
        <taxon>Dictyoglomus</taxon>
    </lineage>
</organism>
<keyword evidence="1" id="KW-0677">Repeat</keyword>
<dbReference type="Gene3D" id="1.25.40.10">
    <property type="entry name" value="Tetratricopeptide repeat domain"/>
    <property type="match status" value="1"/>
</dbReference>
<evidence type="ECO:0000256" key="3">
    <source>
        <dbReference type="PROSITE-ProRule" id="PRU00339"/>
    </source>
</evidence>
<dbReference type="Pfam" id="PF14559">
    <property type="entry name" value="TPR_19"/>
    <property type="match status" value="1"/>
</dbReference>
<dbReference type="PANTHER" id="PTHR44943">
    <property type="entry name" value="CELLULOSE SYNTHASE OPERON PROTEIN C"/>
    <property type="match status" value="1"/>
</dbReference>
<evidence type="ECO:0000313" key="4">
    <source>
        <dbReference type="EMBL" id="HGK24247.1"/>
    </source>
</evidence>
<dbReference type="PROSITE" id="PS50005">
    <property type="entry name" value="TPR"/>
    <property type="match status" value="2"/>
</dbReference>
<name>A0A7V3ZJT8_DICTH</name>
<feature type="repeat" description="TPR" evidence="3">
    <location>
        <begin position="76"/>
        <end position="109"/>
    </location>
</feature>
<feature type="repeat" description="TPR" evidence="3">
    <location>
        <begin position="110"/>
        <end position="143"/>
    </location>
</feature>
<proteinExistence type="predicted"/>
<dbReference type="InterPro" id="IPR051685">
    <property type="entry name" value="Ycf3/AcsC/BcsC/TPR_MFPF"/>
</dbReference>